<dbReference type="Gene3D" id="1.10.10.10">
    <property type="entry name" value="Winged helix-like DNA-binding domain superfamily/Winged helix DNA-binding domain"/>
    <property type="match status" value="1"/>
</dbReference>
<evidence type="ECO:0000259" key="5">
    <source>
        <dbReference type="PROSITE" id="PS50949"/>
    </source>
</evidence>
<dbReference type="PANTHER" id="PTHR43537">
    <property type="entry name" value="TRANSCRIPTIONAL REGULATOR, GNTR FAMILY"/>
    <property type="match status" value="1"/>
</dbReference>
<dbReference type="SUPFAM" id="SSF48008">
    <property type="entry name" value="GntR ligand-binding domain-like"/>
    <property type="match status" value="1"/>
</dbReference>
<dbReference type="PANTHER" id="PTHR43537:SF5">
    <property type="entry name" value="UXU OPERON TRANSCRIPTIONAL REGULATOR"/>
    <property type="match status" value="1"/>
</dbReference>
<name>A0AAE5RTL6_9HYPH</name>
<evidence type="ECO:0000256" key="4">
    <source>
        <dbReference type="SAM" id="MobiDB-lite"/>
    </source>
</evidence>
<dbReference type="InterPro" id="IPR036388">
    <property type="entry name" value="WH-like_DNA-bd_sf"/>
</dbReference>
<organism evidence="6 7">
    <name type="scientific">Agrobacterium rosae</name>
    <dbReference type="NCBI Taxonomy" id="1972867"/>
    <lineage>
        <taxon>Bacteria</taxon>
        <taxon>Pseudomonadati</taxon>
        <taxon>Pseudomonadota</taxon>
        <taxon>Alphaproteobacteria</taxon>
        <taxon>Hyphomicrobiales</taxon>
        <taxon>Rhizobiaceae</taxon>
        <taxon>Rhizobium/Agrobacterium group</taxon>
        <taxon>Agrobacterium</taxon>
    </lineage>
</organism>
<dbReference type="PROSITE" id="PS50949">
    <property type="entry name" value="HTH_GNTR"/>
    <property type="match status" value="1"/>
</dbReference>
<comment type="caution">
    <text evidence="6">The sequence shown here is derived from an EMBL/GenBank/DDBJ whole genome shotgun (WGS) entry which is preliminary data.</text>
</comment>
<dbReference type="Gene3D" id="1.20.120.530">
    <property type="entry name" value="GntR ligand-binding domain-like"/>
    <property type="match status" value="1"/>
</dbReference>
<accession>A0AAE5RTL6</accession>
<keyword evidence="1" id="KW-0805">Transcription regulation</keyword>
<dbReference type="Proteomes" id="UP000237447">
    <property type="component" value="Unassembled WGS sequence"/>
</dbReference>
<dbReference type="RefSeq" id="WP_103660293.1">
    <property type="nucleotide sequence ID" value="NZ_NXEJ01000012.1"/>
</dbReference>
<gene>
    <name evidence="6" type="ORF">CPJ18_24025</name>
</gene>
<dbReference type="AlphaFoldDB" id="A0AAE5RTL6"/>
<evidence type="ECO:0000313" key="7">
    <source>
        <dbReference type="Proteomes" id="UP000237447"/>
    </source>
</evidence>
<dbReference type="SUPFAM" id="SSF46785">
    <property type="entry name" value="Winged helix' DNA-binding domain"/>
    <property type="match status" value="1"/>
</dbReference>
<evidence type="ECO:0000256" key="1">
    <source>
        <dbReference type="ARBA" id="ARBA00023015"/>
    </source>
</evidence>
<dbReference type="InterPro" id="IPR000524">
    <property type="entry name" value="Tscrpt_reg_HTH_GntR"/>
</dbReference>
<reference evidence="6 7" key="1">
    <citation type="journal article" date="2018" name="Syst. Appl. Microbiol.">
        <title>Agrobacterium rosae sp. nov., isolated from galls on different agricultural crops.</title>
        <authorList>
            <person name="Kuzmanovic N."/>
            <person name="Pulawska J."/>
            <person name="Smalla K."/>
            <person name="Nesme X."/>
        </authorList>
    </citation>
    <scope>NUCLEOTIDE SEQUENCE [LARGE SCALE GENOMIC DNA]</scope>
    <source>
        <strain evidence="6 7">NCPPB 1650</strain>
    </source>
</reference>
<feature type="region of interest" description="Disordered" evidence="4">
    <location>
        <begin position="275"/>
        <end position="305"/>
    </location>
</feature>
<dbReference type="SMART" id="SM00345">
    <property type="entry name" value="HTH_GNTR"/>
    <property type="match status" value="1"/>
</dbReference>
<evidence type="ECO:0000313" key="6">
    <source>
        <dbReference type="EMBL" id="POO49028.1"/>
    </source>
</evidence>
<dbReference type="InterPro" id="IPR008920">
    <property type="entry name" value="TF_FadR/GntR_C"/>
</dbReference>
<feature type="compositionally biased region" description="Polar residues" evidence="4">
    <location>
        <begin position="295"/>
        <end position="305"/>
    </location>
</feature>
<dbReference type="Pfam" id="PF00392">
    <property type="entry name" value="GntR"/>
    <property type="match status" value="1"/>
</dbReference>
<keyword evidence="3" id="KW-0804">Transcription</keyword>
<proteinExistence type="predicted"/>
<feature type="domain" description="HTH gntR-type" evidence="5">
    <location>
        <begin position="54"/>
        <end position="121"/>
    </location>
</feature>
<evidence type="ECO:0000256" key="2">
    <source>
        <dbReference type="ARBA" id="ARBA00023125"/>
    </source>
</evidence>
<protein>
    <recommendedName>
        <fullName evidence="5">HTH gntR-type domain-containing protein</fullName>
    </recommendedName>
</protein>
<dbReference type="GO" id="GO:0003700">
    <property type="term" value="F:DNA-binding transcription factor activity"/>
    <property type="evidence" value="ECO:0007669"/>
    <property type="project" value="InterPro"/>
</dbReference>
<sequence>MDISQSNLIRAQGLIFQNWFVRCHFSSCEILTFRYRHCMLDQSSPFAHPALQPEGKNAFAFKRLKRALIECELAPADAVSEGDISERFGLGRAAVRNALARLEVEGFISPIPRNGWQVAPITGAAIGDILEARNVVESQLAKGVLLPEESASFRIIASQLDALAGRSEAEAILAARALDRSFLNLLARRRGEIVVQWLNGALDHSARLLSYFEGKHPSYVSPSRTALVDVLENGDEAAAKYLLLEDVQRFREYIVDHMLRSKTFTSALPQPALASRMSEQPSIDPSAASHILLGASNSENKGNEQ</sequence>
<dbReference type="InterPro" id="IPR036390">
    <property type="entry name" value="WH_DNA-bd_sf"/>
</dbReference>
<dbReference type="EMBL" id="NXEJ01000012">
    <property type="protein sequence ID" value="POO49028.1"/>
    <property type="molecule type" value="Genomic_DNA"/>
</dbReference>
<evidence type="ECO:0000256" key="3">
    <source>
        <dbReference type="ARBA" id="ARBA00023163"/>
    </source>
</evidence>
<dbReference type="GeneID" id="86882365"/>
<keyword evidence="2" id="KW-0238">DNA-binding</keyword>
<dbReference type="PRINTS" id="PR00035">
    <property type="entry name" value="HTHGNTR"/>
</dbReference>
<dbReference type="GO" id="GO:0003677">
    <property type="term" value="F:DNA binding"/>
    <property type="evidence" value="ECO:0007669"/>
    <property type="project" value="UniProtKB-KW"/>
</dbReference>